<sequence>MKIKLFLYTFFVIVLTSCKDFDIYQDPISNDKTKPNPPKNIQVQNFKGGAYITYDLPDTENTLYVVADYVINEQTKVTRQTKTSYYSDVTKVEGFAESKDYTVTLRTVSRSNIMSDPVQVNVHPGVPPYLEVASGLTLSPTFGGVNAHTVNPDAAGVTLVYLYDDPIFGKYVIREQKYHDALEINYALRGFDTDPKKFGIYVTDKFGNKSQPLYSTVSPWYEVLLDKSKFSTYSLPSDNTLLGGWNLQHIWDGVIVGNNFWHTSETAKPYPHVGTFGLGQEARISRFILNQRNSWEGAYWANGTVEKFSLWGTNVPAPRDANLPVLAPVGTVVGEWVNMGNFDFPRPPSGNPISSPTAGDIQWWTDGVEFFMPTNSPPVRFLRIAVNKTWGNHTAAYICELTLFGGQL</sequence>
<evidence type="ECO:0000259" key="3">
    <source>
        <dbReference type="Pfam" id="PF17166"/>
    </source>
</evidence>
<dbReference type="EMBL" id="JBHUPB010000010">
    <property type="protein sequence ID" value="MFD2968716.1"/>
    <property type="molecule type" value="Genomic_DNA"/>
</dbReference>
<dbReference type="Gene3D" id="2.60.120.260">
    <property type="entry name" value="Galactose-binding domain-like"/>
    <property type="match status" value="1"/>
</dbReference>
<name>A0ABW6BKD6_9SPHI</name>
<dbReference type="Pfam" id="PF16391">
    <property type="entry name" value="DUF5000"/>
    <property type="match status" value="1"/>
</dbReference>
<keyword evidence="5" id="KW-1185">Reference proteome</keyword>
<evidence type="ECO:0000313" key="5">
    <source>
        <dbReference type="Proteomes" id="UP001597525"/>
    </source>
</evidence>
<reference evidence="5" key="1">
    <citation type="journal article" date="2019" name="Int. J. Syst. Evol. Microbiol.">
        <title>The Global Catalogue of Microorganisms (GCM) 10K type strain sequencing project: providing services to taxonomists for standard genome sequencing and annotation.</title>
        <authorList>
            <consortium name="The Broad Institute Genomics Platform"/>
            <consortium name="The Broad Institute Genome Sequencing Center for Infectious Disease"/>
            <person name="Wu L."/>
            <person name="Ma J."/>
        </authorList>
    </citation>
    <scope>NUCLEOTIDE SEQUENCE [LARGE SCALE GENOMIC DNA]</scope>
    <source>
        <strain evidence="5">KCTC 22814</strain>
    </source>
</reference>
<organism evidence="4 5">
    <name type="scientific">Sphingobacterium bambusae</name>
    <dbReference type="NCBI Taxonomy" id="662858"/>
    <lineage>
        <taxon>Bacteria</taxon>
        <taxon>Pseudomonadati</taxon>
        <taxon>Bacteroidota</taxon>
        <taxon>Sphingobacteriia</taxon>
        <taxon>Sphingobacteriales</taxon>
        <taxon>Sphingobacteriaceae</taxon>
        <taxon>Sphingobacterium</taxon>
    </lineage>
</organism>
<dbReference type="Proteomes" id="UP001597525">
    <property type="component" value="Unassembled WGS sequence"/>
</dbReference>
<feature type="domain" description="DUF5126" evidence="3">
    <location>
        <begin position="127"/>
        <end position="228"/>
    </location>
</feature>
<dbReference type="InterPro" id="IPR033431">
    <property type="entry name" value="DUF5126"/>
</dbReference>
<gene>
    <name evidence="4" type="ORF">ACFS7Y_15050</name>
</gene>
<dbReference type="InterPro" id="IPR032527">
    <property type="entry name" value="DUF4959"/>
</dbReference>
<evidence type="ECO:0000259" key="1">
    <source>
        <dbReference type="Pfam" id="PF16323"/>
    </source>
</evidence>
<dbReference type="PROSITE" id="PS51257">
    <property type="entry name" value="PROKAR_LIPOPROTEIN"/>
    <property type="match status" value="1"/>
</dbReference>
<evidence type="ECO:0000313" key="4">
    <source>
        <dbReference type="EMBL" id="MFD2968716.1"/>
    </source>
</evidence>
<dbReference type="RefSeq" id="WP_320185015.1">
    <property type="nucleotide sequence ID" value="NZ_CP138332.1"/>
</dbReference>
<dbReference type="Pfam" id="PF16323">
    <property type="entry name" value="DUF4959"/>
    <property type="match status" value="1"/>
</dbReference>
<dbReference type="Pfam" id="PF17166">
    <property type="entry name" value="DUF5126"/>
    <property type="match status" value="1"/>
</dbReference>
<proteinExistence type="predicted"/>
<protein>
    <submittedName>
        <fullName evidence="4">DUF5000 domain-containing lipoprotein</fullName>
    </submittedName>
</protein>
<keyword evidence="4" id="KW-0449">Lipoprotein</keyword>
<feature type="domain" description="DUF4959" evidence="1">
    <location>
        <begin position="17"/>
        <end position="124"/>
    </location>
</feature>
<dbReference type="InterPro" id="IPR032164">
    <property type="entry name" value="DUF5000"/>
</dbReference>
<evidence type="ECO:0000259" key="2">
    <source>
        <dbReference type="Pfam" id="PF16391"/>
    </source>
</evidence>
<comment type="caution">
    <text evidence="4">The sequence shown here is derived from an EMBL/GenBank/DDBJ whole genome shotgun (WGS) entry which is preliminary data.</text>
</comment>
<accession>A0ABW6BKD6</accession>
<feature type="domain" description="DUF5000" evidence="2">
    <location>
        <begin position="251"/>
        <end position="405"/>
    </location>
</feature>